<proteinExistence type="predicted"/>
<gene>
    <name evidence="1" type="ORF">METHB2_50034</name>
</gene>
<keyword evidence="2" id="KW-1185">Reference proteome</keyword>
<evidence type="ECO:0000313" key="1">
    <source>
        <dbReference type="EMBL" id="CAA9891763.1"/>
    </source>
</evidence>
<accession>A0A8S0WBK8</accession>
<dbReference type="EMBL" id="CADCXN010000080">
    <property type="protein sequence ID" value="CAA9891763.1"/>
    <property type="molecule type" value="Genomic_DNA"/>
</dbReference>
<comment type="caution">
    <text evidence="1">The sequence shown here is derived from an EMBL/GenBank/DDBJ whole genome shotgun (WGS) entry which is preliminary data.</text>
</comment>
<name>A0A8S0WBK8_9GAMM</name>
<evidence type="ECO:0000313" key="2">
    <source>
        <dbReference type="Proteomes" id="UP000494216"/>
    </source>
</evidence>
<organism evidence="1 2">
    <name type="scientific">Candidatus Methylobacter favarea</name>
    <dbReference type="NCBI Taxonomy" id="2707345"/>
    <lineage>
        <taxon>Bacteria</taxon>
        <taxon>Pseudomonadati</taxon>
        <taxon>Pseudomonadota</taxon>
        <taxon>Gammaproteobacteria</taxon>
        <taxon>Methylococcales</taxon>
        <taxon>Methylococcaceae</taxon>
        <taxon>Methylobacter</taxon>
    </lineage>
</organism>
<protein>
    <submittedName>
        <fullName evidence="1">Uncharacterized protein</fullName>
    </submittedName>
</protein>
<reference evidence="1 2" key="1">
    <citation type="submission" date="2020-02" db="EMBL/GenBank/DDBJ databases">
        <authorList>
            <person name="Hogendoorn C."/>
        </authorList>
    </citation>
    <scope>NUCLEOTIDE SEQUENCE [LARGE SCALE GENOMIC DNA]</scope>
    <source>
        <strain evidence="1">METHB21</strain>
    </source>
</reference>
<sequence length="45" mass="5057">MTGMSSKNQSWVIGGGNSSWQHVYRRTDNTDIKLFCRKANAALIL</sequence>
<dbReference type="AlphaFoldDB" id="A0A8S0WBK8"/>
<dbReference type="Proteomes" id="UP000494216">
    <property type="component" value="Unassembled WGS sequence"/>
</dbReference>